<accession>A0A8E2JEJ2</accession>
<dbReference type="Proteomes" id="UP000250266">
    <property type="component" value="Unassembled WGS sequence"/>
</dbReference>
<organism evidence="1 2">
    <name type="scientific">Lepidopterella palustris CBS 459.81</name>
    <dbReference type="NCBI Taxonomy" id="1314670"/>
    <lineage>
        <taxon>Eukaryota</taxon>
        <taxon>Fungi</taxon>
        <taxon>Dikarya</taxon>
        <taxon>Ascomycota</taxon>
        <taxon>Pezizomycotina</taxon>
        <taxon>Dothideomycetes</taxon>
        <taxon>Pleosporomycetidae</taxon>
        <taxon>Mytilinidiales</taxon>
        <taxon>Argynnaceae</taxon>
        <taxon>Lepidopterella</taxon>
    </lineage>
</organism>
<feature type="non-terminal residue" evidence="1">
    <location>
        <position position="55"/>
    </location>
</feature>
<name>A0A8E2JEJ2_9PEZI</name>
<sequence length="55" mass="6291">DSFIDAYVRDFKAFEDALKGSEYIEMIRPDELAFTDMGSLQMTIGYNYEVIKGGE</sequence>
<evidence type="ECO:0000313" key="1">
    <source>
        <dbReference type="EMBL" id="OCK79099.1"/>
    </source>
</evidence>
<gene>
    <name evidence="1" type="ORF">K432DRAFT_270175</name>
</gene>
<protein>
    <submittedName>
        <fullName evidence="1">Uncharacterized protein</fullName>
    </submittedName>
</protein>
<keyword evidence="2" id="KW-1185">Reference proteome</keyword>
<reference evidence="1 2" key="1">
    <citation type="journal article" date="2016" name="Nat. Commun.">
        <title>Ectomycorrhizal ecology is imprinted in the genome of the dominant symbiotic fungus Cenococcum geophilum.</title>
        <authorList>
            <consortium name="DOE Joint Genome Institute"/>
            <person name="Peter M."/>
            <person name="Kohler A."/>
            <person name="Ohm R.A."/>
            <person name="Kuo A."/>
            <person name="Krutzmann J."/>
            <person name="Morin E."/>
            <person name="Arend M."/>
            <person name="Barry K.W."/>
            <person name="Binder M."/>
            <person name="Choi C."/>
            <person name="Clum A."/>
            <person name="Copeland A."/>
            <person name="Grisel N."/>
            <person name="Haridas S."/>
            <person name="Kipfer T."/>
            <person name="LaButti K."/>
            <person name="Lindquist E."/>
            <person name="Lipzen A."/>
            <person name="Maire R."/>
            <person name="Meier B."/>
            <person name="Mihaltcheva S."/>
            <person name="Molinier V."/>
            <person name="Murat C."/>
            <person name="Poggeler S."/>
            <person name="Quandt C.A."/>
            <person name="Sperisen C."/>
            <person name="Tritt A."/>
            <person name="Tisserant E."/>
            <person name="Crous P.W."/>
            <person name="Henrissat B."/>
            <person name="Nehls U."/>
            <person name="Egli S."/>
            <person name="Spatafora J.W."/>
            <person name="Grigoriev I.V."/>
            <person name="Martin F.M."/>
        </authorList>
    </citation>
    <scope>NUCLEOTIDE SEQUENCE [LARGE SCALE GENOMIC DNA]</scope>
    <source>
        <strain evidence="1 2">CBS 459.81</strain>
    </source>
</reference>
<dbReference type="OrthoDB" id="3183782at2759"/>
<dbReference type="EMBL" id="KV745023">
    <property type="protein sequence ID" value="OCK79099.1"/>
    <property type="molecule type" value="Genomic_DNA"/>
</dbReference>
<feature type="non-terminal residue" evidence="1">
    <location>
        <position position="1"/>
    </location>
</feature>
<dbReference type="AlphaFoldDB" id="A0A8E2JEJ2"/>
<evidence type="ECO:0000313" key="2">
    <source>
        <dbReference type="Proteomes" id="UP000250266"/>
    </source>
</evidence>
<proteinExistence type="predicted"/>